<dbReference type="AlphaFoldDB" id="A0A4U0XAJ5"/>
<evidence type="ECO:0000256" key="1">
    <source>
        <dbReference type="SAM" id="MobiDB-lite"/>
    </source>
</evidence>
<keyword evidence="3" id="KW-1185">Reference proteome</keyword>
<evidence type="ECO:0000313" key="2">
    <source>
        <dbReference type="EMBL" id="TKA73680.1"/>
    </source>
</evidence>
<comment type="caution">
    <text evidence="2">The sequence shown here is derived from an EMBL/GenBank/DDBJ whole genome shotgun (WGS) entry which is preliminary data.</text>
</comment>
<feature type="region of interest" description="Disordered" evidence="1">
    <location>
        <begin position="313"/>
        <end position="442"/>
    </location>
</feature>
<organism evidence="2 3">
    <name type="scientific">Friedmanniomyces simplex</name>
    <dbReference type="NCBI Taxonomy" id="329884"/>
    <lineage>
        <taxon>Eukaryota</taxon>
        <taxon>Fungi</taxon>
        <taxon>Dikarya</taxon>
        <taxon>Ascomycota</taxon>
        <taxon>Pezizomycotina</taxon>
        <taxon>Dothideomycetes</taxon>
        <taxon>Dothideomycetidae</taxon>
        <taxon>Mycosphaerellales</taxon>
        <taxon>Teratosphaeriaceae</taxon>
        <taxon>Friedmanniomyces</taxon>
    </lineage>
</organism>
<dbReference type="STRING" id="329884.A0A4U0XAJ5"/>
<feature type="compositionally biased region" description="Basic residues" evidence="1">
    <location>
        <begin position="130"/>
        <end position="141"/>
    </location>
</feature>
<name>A0A4U0XAJ5_9PEZI</name>
<proteinExistence type="predicted"/>
<reference evidence="2 3" key="1">
    <citation type="submission" date="2017-03" db="EMBL/GenBank/DDBJ databases">
        <title>Genomes of endolithic fungi from Antarctica.</title>
        <authorList>
            <person name="Coleine C."/>
            <person name="Masonjones S."/>
            <person name="Stajich J.E."/>
        </authorList>
    </citation>
    <scope>NUCLEOTIDE SEQUENCE [LARGE SCALE GENOMIC DNA]</scope>
    <source>
        <strain evidence="2 3">CCFEE 5184</strain>
    </source>
</reference>
<feature type="region of interest" description="Disordered" evidence="1">
    <location>
        <begin position="33"/>
        <end position="193"/>
    </location>
</feature>
<feature type="compositionally biased region" description="Basic and acidic residues" evidence="1">
    <location>
        <begin position="100"/>
        <end position="113"/>
    </location>
</feature>
<dbReference type="OrthoDB" id="3800349at2759"/>
<feature type="compositionally biased region" description="Low complexity" evidence="1">
    <location>
        <begin position="313"/>
        <end position="325"/>
    </location>
</feature>
<feature type="compositionally biased region" description="Low complexity" evidence="1">
    <location>
        <begin position="208"/>
        <end position="232"/>
    </location>
</feature>
<protein>
    <submittedName>
        <fullName evidence="2">Uncharacterized protein</fullName>
    </submittedName>
</protein>
<feature type="compositionally biased region" description="Gly residues" evidence="1">
    <location>
        <begin position="402"/>
        <end position="413"/>
    </location>
</feature>
<accession>A0A4U0XAJ5</accession>
<dbReference type="EMBL" id="NAJQ01000254">
    <property type="protein sequence ID" value="TKA73680.1"/>
    <property type="molecule type" value="Genomic_DNA"/>
</dbReference>
<feature type="compositionally biased region" description="Pro residues" evidence="1">
    <location>
        <begin position="250"/>
        <end position="265"/>
    </location>
</feature>
<feature type="compositionally biased region" description="Basic and acidic residues" evidence="1">
    <location>
        <begin position="159"/>
        <end position="180"/>
    </location>
</feature>
<dbReference type="Proteomes" id="UP000309340">
    <property type="component" value="Unassembled WGS sequence"/>
</dbReference>
<feature type="compositionally biased region" description="Basic and acidic residues" evidence="1">
    <location>
        <begin position="142"/>
        <end position="152"/>
    </location>
</feature>
<feature type="compositionally biased region" description="Acidic residues" evidence="1">
    <location>
        <begin position="344"/>
        <end position="356"/>
    </location>
</feature>
<gene>
    <name evidence="2" type="ORF">B0A55_05621</name>
</gene>
<evidence type="ECO:0000313" key="3">
    <source>
        <dbReference type="Proteomes" id="UP000309340"/>
    </source>
</evidence>
<sequence length="442" mass="46564">MEKLILRSVMYGADRIPDSWFEKVPGGFYKAEKEGRAAAAKAQGKRDSKNSGGGGGSGSRPGTSDSRNGGGGSGGRSRRYSTGDGRGDDGKRSGGPPPLRRREGDRGRQRESYDGMEEDGGYYSGDEWRRRRNHGSTRQRRWSFEDDHEYKYETGPPPSRDDRRDERRMNDGAPYPERDSGPPSRAHPSQYAPALGAAALTGAAIGLADGASQPYSDPASPIPQSAQPAPASRNGVTGGYVPYAHIYGQPAPPTQRDPMLPPPLLPQVIAPKTPGTTPATTTAMMTATTIAAGPIPSPHRLNAVTLAETTIHPLTTPAPKTTAAPVLSDVLAPRTRSERNPKAEEEEEEELVEEAEAIVPSALSLADSTRYLPPGYQADNAASSTATPTMKPVDPRKPLGAQTGGGSGGGGGSGREDDRAHKPFGGGDGAHGSRPTSGYYSN</sequence>
<feature type="region of interest" description="Disordered" evidence="1">
    <location>
        <begin position="208"/>
        <end position="280"/>
    </location>
</feature>